<dbReference type="InterPro" id="IPR007867">
    <property type="entry name" value="GMC_OxRtase_C"/>
</dbReference>
<dbReference type="InterPro" id="IPR012132">
    <property type="entry name" value="GMC_OxRdtase"/>
</dbReference>
<dbReference type="InterPro" id="IPR036188">
    <property type="entry name" value="FAD/NAD-bd_sf"/>
</dbReference>
<reference evidence="4 5" key="1">
    <citation type="journal article" date="2021" name="Nat. Commun.">
        <title>Genetic determinants of endophytism in the Arabidopsis root mycobiome.</title>
        <authorList>
            <person name="Mesny F."/>
            <person name="Miyauchi S."/>
            <person name="Thiergart T."/>
            <person name="Pickel B."/>
            <person name="Atanasova L."/>
            <person name="Karlsson M."/>
            <person name="Huettel B."/>
            <person name="Barry K.W."/>
            <person name="Haridas S."/>
            <person name="Chen C."/>
            <person name="Bauer D."/>
            <person name="Andreopoulos W."/>
            <person name="Pangilinan J."/>
            <person name="LaButti K."/>
            <person name="Riley R."/>
            <person name="Lipzen A."/>
            <person name="Clum A."/>
            <person name="Drula E."/>
            <person name="Henrissat B."/>
            <person name="Kohler A."/>
            <person name="Grigoriev I.V."/>
            <person name="Martin F.M."/>
            <person name="Hacquard S."/>
        </authorList>
    </citation>
    <scope>NUCLEOTIDE SEQUENCE [LARGE SCALE GENOMIC DNA]</scope>
    <source>
        <strain evidence="4 5">MPI-CAGE-CH-0241</strain>
    </source>
</reference>
<dbReference type="PROSITE" id="PS00624">
    <property type="entry name" value="GMC_OXRED_2"/>
    <property type="match status" value="1"/>
</dbReference>
<keyword evidence="2" id="KW-0285">Flavoprotein</keyword>
<dbReference type="GO" id="GO:0050660">
    <property type="term" value="F:flavin adenine dinucleotide binding"/>
    <property type="evidence" value="ECO:0007669"/>
    <property type="project" value="InterPro"/>
</dbReference>
<dbReference type="InterPro" id="IPR000172">
    <property type="entry name" value="GMC_OxRdtase_N"/>
</dbReference>
<comment type="cofactor">
    <cofactor evidence="2">
        <name>FAD</name>
        <dbReference type="ChEBI" id="CHEBI:57692"/>
    </cofactor>
</comment>
<organism evidence="4 5">
    <name type="scientific">Thelonectria olida</name>
    <dbReference type="NCBI Taxonomy" id="1576542"/>
    <lineage>
        <taxon>Eukaryota</taxon>
        <taxon>Fungi</taxon>
        <taxon>Dikarya</taxon>
        <taxon>Ascomycota</taxon>
        <taxon>Pezizomycotina</taxon>
        <taxon>Sordariomycetes</taxon>
        <taxon>Hypocreomycetidae</taxon>
        <taxon>Hypocreales</taxon>
        <taxon>Nectriaceae</taxon>
        <taxon>Thelonectria</taxon>
    </lineage>
</organism>
<dbReference type="Gene3D" id="3.30.410.40">
    <property type="match status" value="1"/>
</dbReference>
<dbReference type="OrthoDB" id="269227at2759"/>
<name>A0A9P8VQX6_9HYPO</name>
<proteinExistence type="inferred from homology"/>
<keyword evidence="2" id="KW-0274">FAD</keyword>
<gene>
    <name evidence="4" type="ORF">B0T10DRAFT_416545</name>
</gene>
<keyword evidence="5" id="KW-1185">Reference proteome</keyword>
<evidence type="ECO:0000313" key="5">
    <source>
        <dbReference type="Proteomes" id="UP000777438"/>
    </source>
</evidence>
<dbReference type="Pfam" id="PF00732">
    <property type="entry name" value="GMC_oxred_N"/>
    <property type="match status" value="1"/>
</dbReference>
<dbReference type="SUPFAM" id="SSF51905">
    <property type="entry name" value="FAD/NAD(P)-binding domain"/>
    <property type="match status" value="1"/>
</dbReference>
<evidence type="ECO:0000313" key="4">
    <source>
        <dbReference type="EMBL" id="KAH6873422.1"/>
    </source>
</evidence>
<comment type="similarity">
    <text evidence="1">Belongs to the GMC oxidoreductase family.</text>
</comment>
<dbReference type="AlphaFoldDB" id="A0A9P8VQX6"/>
<comment type="caution">
    <text evidence="4">The sequence shown here is derived from an EMBL/GenBank/DDBJ whole genome shotgun (WGS) entry which is preliminary data.</text>
</comment>
<protein>
    <submittedName>
        <fullName evidence="4">Choline oxidase</fullName>
    </submittedName>
</protein>
<accession>A0A9P8VQX6</accession>
<dbReference type="EMBL" id="JAGPYM010000046">
    <property type="protein sequence ID" value="KAH6873422.1"/>
    <property type="molecule type" value="Genomic_DNA"/>
</dbReference>
<dbReference type="PIRSF" id="PIRSF000137">
    <property type="entry name" value="Alcohol_oxidase"/>
    <property type="match status" value="1"/>
</dbReference>
<dbReference type="Pfam" id="PF05199">
    <property type="entry name" value="GMC_oxred_C"/>
    <property type="match status" value="1"/>
</dbReference>
<dbReference type="SUPFAM" id="SSF54373">
    <property type="entry name" value="FAD-linked reductases, C-terminal domain"/>
    <property type="match status" value="1"/>
</dbReference>
<feature type="domain" description="Glucose-methanol-choline oxidoreductase N-terminal" evidence="3">
    <location>
        <begin position="278"/>
        <end position="292"/>
    </location>
</feature>
<feature type="binding site" evidence="2">
    <location>
        <begin position="115"/>
        <end position="118"/>
    </location>
    <ligand>
        <name>FAD</name>
        <dbReference type="ChEBI" id="CHEBI:57692"/>
    </ligand>
</feature>
<evidence type="ECO:0000259" key="3">
    <source>
        <dbReference type="PROSITE" id="PS00624"/>
    </source>
</evidence>
<evidence type="ECO:0000256" key="1">
    <source>
        <dbReference type="ARBA" id="ARBA00010790"/>
    </source>
</evidence>
<evidence type="ECO:0000256" key="2">
    <source>
        <dbReference type="PIRSR" id="PIRSR000137-2"/>
    </source>
</evidence>
<feature type="binding site" evidence="2">
    <location>
        <position position="107"/>
    </location>
    <ligand>
        <name>FAD</name>
        <dbReference type="ChEBI" id="CHEBI:57692"/>
    </ligand>
</feature>
<dbReference type="PANTHER" id="PTHR11552">
    <property type="entry name" value="GLUCOSE-METHANOL-CHOLINE GMC OXIDOREDUCTASE"/>
    <property type="match status" value="1"/>
</dbReference>
<dbReference type="Proteomes" id="UP000777438">
    <property type="component" value="Unassembled WGS sequence"/>
</dbReference>
<dbReference type="GO" id="GO:0016614">
    <property type="term" value="F:oxidoreductase activity, acting on CH-OH group of donors"/>
    <property type="evidence" value="ECO:0007669"/>
    <property type="project" value="InterPro"/>
</dbReference>
<dbReference type="PANTHER" id="PTHR11552:SF152">
    <property type="entry name" value="OXIDASE (CODA), PUTATIVE (AFU_ORTHOLOGUE AFUA_8G04090)-RELATED"/>
    <property type="match status" value="1"/>
</dbReference>
<feature type="binding site" evidence="2">
    <location>
        <position position="242"/>
    </location>
    <ligand>
        <name>FAD</name>
        <dbReference type="ChEBI" id="CHEBI:57692"/>
    </ligand>
</feature>
<dbReference type="Gene3D" id="3.50.50.60">
    <property type="entry name" value="FAD/NAD(P)-binding domain"/>
    <property type="match status" value="1"/>
</dbReference>
<sequence>MSTVNTLPQGASRYDYLIVGGGTAGCVLASRLAEYLPSKTILLIEGGPSDVGNDAVLTLRRCVDLIATDLDYDYPIHPQERGEPSNPKSQLTFVQGNSHIRMSRAKVLGGCSSHNDSVTIRPFEYDCRQFEKLGATGWGWNTFDRMFKKLRTRFQTVDAQHQNQLMKDWIQSASKSLDVPIIDGFNDAIADQGNPSSGAGFITVSYTPDDGKRSSASVAYIHPILFGKEPRPNLTVLTETWVKKVNLLGDEVTGVSVQLKSGEERTLYASQETILSAGAVDTPRLLLLSGIGPADHLDSVSIPVKKHIPGVGENLMDHPETVLVWEMHGPPPKECVMEADAALWIRTQPVNRIDNDYGADVQMHVYQLPYVTNTERLGYAVPEHAFSMMPCVTRSKSRGRIFLYSNDPLQKPALDFRYFTDPEGYDEKVVVAGVKAARKIAQQKPFCDWIKKEVAPGPEVQSDNALSEFARKAGGTVFHPAGTAKMGNLDADPMAVVDPQLRVRGLNRLRIVDASVFPTMVTVNPMVTILCIAERAAELIASEKGWKENKLHL</sequence>